<keyword evidence="1" id="KW-0378">Hydrolase</keyword>
<organism evidence="1 2">
    <name type="scientific">Pedobacter jejuensis</name>
    <dbReference type="NCBI Taxonomy" id="1268550"/>
    <lineage>
        <taxon>Bacteria</taxon>
        <taxon>Pseudomonadati</taxon>
        <taxon>Bacteroidota</taxon>
        <taxon>Sphingobacteriia</taxon>
        <taxon>Sphingobacteriales</taxon>
        <taxon>Sphingobacteriaceae</taxon>
        <taxon>Pedobacter</taxon>
    </lineage>
</organism>
<proteinExistence type="predicted"/>
<dbReference type="RefSeq" id="WP_123206307.1">
    <property type="nucleotide sequence ID" value="NZ_RBEE01000023.1"/>
</dbReference>
<dbReference type="AlphaFoldDB" id="A0A3N0BTX2"/>
<comment type="caution">
    <text evidence="1">The sequence shown here is derived from an EMBL/GenBank/DDBJ whole genome shotgun (WGS) entry which is preliminary data.</text>
</comment>
<name>A0A3N0BTX2_9SPHI</name>
<reference evidence="1 2" key="1">
    <citation type="submission" date="2018-10" db="EMBL/GenBank/DDBJ databases">
        <title>Genome sequencing of Pedobacter jejuensis TNB23.</title>
        <authorList>
            <person name="Cho Y.-J."/>
            <person name="Cho A."/>
            <person name="Kim O.-S."/>
        </authorList>
    </citation>
    <scope>NUCLEOTIDE SEQUENCE [LARGE SCALE GENOMIC DNA]</scope>
    <source>
        <strain evidence="1 2">TNB23</strain>
    </source>
</reference>
<keyword evidence="1" id="KW-0121">Carboxypeptidase</keyword>
<protein>
    <submittedName>
        <fullName evidence="1">Carboxypeptidase-like regulatory domain-containing protein</fullName>
    </submittedName>
</protein>
<keyword evidence="1" id="KW-0645">Protease</keyword>
<evidence type="ECO:0000313" key="2">
    <source>
        <dbReference type="Proteomes" id="UP000274046"/>
    </source>
</evidence>
<dbReference type="GO" id="GO:0004180">
    <property type="term" value="F:carboxypeptidase activity"/>
    <property type="evidence" value="ECO:0007669"/>
    <property type="project" value="UniProtKB-KW"/>
</dbReference>
<dbReference type="SUPFAM" id="SSF49464">
    <property type="entry name" value="Carboxypeptidase regulatory domain-like"/>
    <property type="match status" value="1"/>
</dbReference>
<dbReference type="EMBL" id="RBEE01000023">
    <property type="protein sequence ID" value="RNL52504.1"/>
    <property type="molecule type" value="Genomic_DNA"/>
</dbReference>
<dbReference type="Gene3D" id="2.60.40.1120">
    <property type="entry name" value="Carboxypeptidase-like, regulatory domain"/>
    <property type="match status" value="1"/>
</dbReference>
<keyword evidence="2" id="KW-1185">Reference proteome</keyword>
<sequence>MRKQIILFAILFNIYSLSQAQIKLNGKVEELGNAKAIPFATVSFNGKPQTITNVDGEFTIEVQRFPLTVQVSSVGYEPSSLIIKENSENIVFKLAPSVVSLNEVVISSNPALSIIEAAFQKGYKNASTNYYAKAFIRQLSSFNEKYTAISETFFDAKYTNYAIMGWNPTQSRYSKSDQGITLSNFNFLSFSTVGYLSTSAFATPLSKNSTQVYDVKLEGYIESDGDQIAIINCTIKDDKHGPTIMYFVGKYYINTKTFDVIKVQGHVKNFTLNSKATVKFTISDCPIEVIYAPTALNGNYVLKYANLTINGKMRYAGILGGGTLKYNSQIFIDEEDQKLNQIAYKATSLESKDAEELKAVKYDPVFWMNNPIIKRTPVENSIIKDFENKKIIGNYFNK</sequence>
<dbReference type="Proteomes" id="UP000274046">
    <property type="component" value="Unassembled WGS sequence"/>
</dbReference>
<dbReference type="OrthoDB" id="1489599at2"/>
<gene>
    <name evidence="1" type="ORF">D7004_13220</name>
</gene>
<dbReference type="InterPro" id="IPR008969">
    <property type="entry name" value="CarboxyPept-like_regulatory"/>
</dbReference>
<evidence type="ECO:0000313" key="1">
    <source>
        <dbReference type="EMBL" id="RNL52504.1"/>
    </source>
</evidence>
<dbReference type="Pfam" id="PF13715">
    <property type="entry name" value="CarbopepD_reg_2"/>
    <property type="match status" value="1"/>
</dbReference>
<accession>A0A3N0BTX2</accession>